<dbReference type="EMBL" id="NKFA01000052">
    <property type="protein sequence ID" value="OXI29616.1"/>
    <property type="molecule type" value="Genomic_DNA"/>
</dbReference>
<comment type="caution">
    <text evidence="2">The sequence shown here is derived from an EMBL/GenBank/DDBJ whole genome shotgun (WGS) entry which is preliminary data.</text>
</comment>
<gene>
    <name evidence="2" type="ORF">CFB84_43510</name>
</gene>
<proteinExistence type="predicted"/>
<feature type="region of interest" description="Disordered" evidence="1">
    <location>
        <begin position="87"/>
        <end position="107"/>
    </location>
</feature>
<organism evidence="2 3">
    <name type="scientific">Burkholderia aenigmatica</name>
    <dbReference type="NCBI Taxonomy" id="2015348"/>
    <lineage>
        <taxon>Bacteria</taxon>
        <taxon>Pseudomonadati</taxon>
        <taxon>Pseudomonadota</taxon>
        <taxon>Betaproteobacteria</taxon>
        <taxon>Burkholderiales</taxon>
        <taxon>Burkholderiaceae</taxon>
        <taxon>Burkholderia</taxon>
        <taxon>Burkholderia cepacia complex</taxon>
    </lineage>
</organism>
<protein>
    <submittedName>
        <fullName evidence="2">Uncharacterized protein</fullName>
    </submittedName>
</protein>
<evidence type="ECO:0000256" key="1">
    <source>
        <dbReference type="SAM" id="MobiDB-lite"/>
    </source>
</evidence>
<evidence type="ECO:0000313" key="2">
    <source>
        <dbReference type="EMBL" id="OXI29616.1"/>
    </source>
</evidence>
<reference evidence="3" key="1">
    <citation type="submission" date="2017-06" db="EMBL/GenBank/DDBJ databases">
        <authorList>
            <person name="LiPuma J."/>
            <person name="Spilker T."/>
        </authorList>
    </citation>
    <scope>NUCLEOTIDE SEQUENCE [LARGE SCALE GENOMIC DNA]</scope>
    <source>
        <strain evidence="3">AU17325</strain>
    </source>
</reference>
<evidence type="ECO:0000313" key="3">
    <source>
        <dbReference type="Proteomes" id="UP000214600"/>
    </source>
</evidence>
<dbReference type="AlphaFoldDB" id="A0A228HHA8"/>
<dbReference type="Proteomes" id="UP000214600">
    <property type="component" value="Unassembled WGS sequence"/>
</dbReference>
<name>A0A228HHA8_9BURK</name>
<accession>A0A228HHA8</accession>
<reference evidence="2 3" key="2">
    <citation type="submission" date="2017-08" db="EMBL/GenBank/DDBJ databases">
        <title>WGS of novel Burkholderia cepaca complex species.</title>
        <authorList>
            <person name="Lipuma J."/>
            <person name="Spilker T."/>
        </authorList>
    </citation>
    <scope>NUCLEOTIDE SEQUENCE [LARGE SCALE GENOMIC DNA]</scope>
    <source>
        <strain evidence="2 3">AU17325</strain>
    </source>
</reference>
<sequence>MQARDTRVAVAQAGAVRTVTIEEAEKRLLRKLLSFAREIDIKWHRDRNEICRIKLDVRDGESMAPRLIEHRVDLIREFVSTARNAFSAGGGAEGDLVAPDQTTEAAR</sequence>